<evidence type="ECO:0000256" key="11">
    <source>
        <dbReference type="ARBA" id="ARBA00022989"/>
    </source>
</evidence>
<evidence type="ECO:0000256" key="12">
    <source>
        <dbReference type="ARBA" id="ARBA00023136"/>
    </source>
</evidence>
<evidence type="ECO:0000256" key="2">
    <source>
        <dbReference type="ARBA" id="ARBA00008224"/>
    </source>
</evidence>
<keyword evidence="6" id="KW-1003">Cell membrane</keyword>
<reference evidence="16" key="1">
    <citation type="submission" date="2021-02" db="EMBL/GenBank/DDBJ databases">
        <authorList>
            <person name="Cremers G."/>
            <person name="Picone N."/>
        </authorList>
    </citation>
    <scope>NUCLEOTIDE SEQUENCE</scope>
    <source>
        <strain evidence="16">PQ17</strain>
    </source>
</reference>
<evidence type="ECO:0000256" key="14">
    <source>
        <dbReference type="ARBA" id="ARBA00045720"/>
    </source>
</evidence>
<evidence type="ECO:0000256" key="3">
    <source>
        <dbReference type="ARBA" id="ARBA00017053"/>
    </source>
</evidence>
<proteinExistence type="inferred from homology"/>
<accession>A0A8J2BLZ0</accession>
<feature type="transmembrane region" description="Helical" evidence="15">
    <location>
        <begin position="103"/>
        <end position="125"/>
    </location>
</feature>
<dbReference type="AlphaFoldDB" id="A0A8J2BLZ0"/>
<name>A0A8J2BLZ0_9BACT</name>
<gene>
    <name evidence="16" type="ORF">MPNT_230031</name>
</gene>
<keyword evidence="12 15" id="KW-0472">Membrane</keyword>
<evidence type="ECO:0000256" key="5">
    <source>
        <dbReference type="ARBA" id="ARBA00022466"/>
    </source>
</evidence>
<dbReference type="GO" id="GO:0046872">
    <property type="term" value="F:metal ion binding"/>
    <property type="evidence" value="ECO:0007669"/>
    <property type="project" value="UniProtKB-KW"/>
</dbReference>
<dbReference type="GO" id="GO:0015097">
    <property type="term" value="F:mercury ion transmembrane transporter activity"/>
    <property type="evidence" value="ECO:0007669"/>
    <property type="project" value="InterPro"/>
</dbReference>
<dbReference type="RefSeq" id="WP_214096332.1">
    <property type="nucleotide sequence ID" value="NZ_CAJNOB010000016.1"/>
</dbReference>
<comment type="subcellular location">
    <subcellularLocation>
        <location evidence="1">Cell inner membrane</location>
        <topology evidence="1">Multi-pass membrane protein</topology>
    </subcellularLocation>
</comment>
<feature type="transmembrane region" description="Helical" evidence="15">
    <location>
        <begin position="65"/>
        <end position="82"/>
    </location>
</feature>
<feature type="transmembrane region" description="Helical" evidence="15">
    <location>
        <begin position="20"/>
        <end position="53"/>
    </location>
</feature>
<keyword evidence="17" id="KW-1185">Reference proteome</keyword>
<comment type="caution">
    <text evidence="16">The sequence shown here is derived from an EMBL/GenBank/DDBJ whole genome shotgun (WGS) entry which is preliminary data.</text>
</comment>
<evidence type="ECO:0000256" key="8">
    <source>
        <dbReference type="ARBA" id="ARBA00022692"/>
    </source>
</evidence>
<keyword evidence="8 15" id="KW-0812">Transmembrane</keyword>
<dbReference type="EMBL" id="CAJNOB010000016">
    <property type="protein sequence ID" value="CAF0697826.1"/>
    <property type="molecule type" value="Genomic_DNA"/>
</dbReference>
<sequence length="129" mass="13610">MSSDMENLGEDRRRTSPGGLWWLGASVLAALASAGCCLGPLVVAFLGIGGAWVSTLGRFEALRPFLLGAAFLGLGIAYVRLFRTGACSSAVDGSCGNSGQPRWARIVFWILAGVVVLAALFPWMMSLWS</sequence>
<evidence type="ECO:0000256" key="9">
    <source>
        <dbReference type="ARBA" id="ARBA00022723"/>
    </source>
</evidence>
<evidence type="ECO:0000256" key="4">
    <source>
        <dbReference type="ARBA" id="ARBA00022448"/>
    </source>
</evidence>
<evidence type="ECO:0000256" key="7">
    <source>
        <dbReference type="ARBA" id="ARBA00022519"/>
    </source>
</evidence>
<evidence type="ECO:0000256" key="1">
    <source>
        <dbReference type="ARBA" id="ARBA00004429"/>
    </source>
</evidence>
<evidence type="ECO:0000313" key="16">
    <source>
        <dbReference type="EMBL" id="CAF0697826.1"/>
    </source>
</evidence>
<protein>
    <recommendedName>
        <fullName evidence="3">Mercuric transport protein MerT</fullName>
    </recommendedName>
    <alternativeName>
        <fullName evidence="13">Mercury ion transport protein</fullName>
    </alternativeName>
</protein>
<evidence type="ECO:0000256" key="15">
    <source>
        <dbReference type="SAM" id="Phobius"/>
    </source>
</evidence>
<evidence type="ECO:0000256" key="10">
    <source>
        <dbReference type="ARBA" id="ARBA00022914"/>
    </source>
</evidence>
<keyword evidence="9" id="KW-0479">Metal-binding</keyword>
<dbReference type="Pfam" id="PF02411">
    <property type="entry name" value="MerT"/>
    <property type="match status" value="1"/>
</dbReference>
<dbReference type="Proteomes" id="UP000663859">
    <property type="component" value="Unassembled WGS sequence"/>
</dbReference>
<dbReference type="InterPro" id="IPR003457">
    <property type="entry name" value="Transprt_MerT"/>
</dbReference>
<dbReference type="GO" id="GO:0005886">
    <property type="term" value="C:plasma membrane"/>
    <property type="evidence" value="ECO:0007669"/>
    <property type="project" value="UniProtKB-SubCell"/>
</dbReference>
<evidence type="ECO:0000256" key="13">
    <source>
        <dbReference type="ARBA" id="ARBA00030934"/>
    </source>
</evidence>
<keyword evidence="5" id="KW-0475">Mercuric resistance</keyword>
<evidence type="ECO:0000313" key="17">
    <source>
        <dbReference type="Proteomes" id="UP000663859"/>
    </source>
</evidence>
<keyword evidence="4" id="KW-0813">Transport</keyword>
<organism evidence="16 17">
    <name type="scientific">Candidatus Methylacidithermus pantelleriae</name>
    <dbReference type="NCBI Taxonomy" id="2744239"/>
    <lineage>
        <taxon>Bacteria</taxon>
        <taxon>Pseudomonadati</taxon>
        <taxon>Verrucomicrobiota</taxon>
        <taxon>Methylacidiphilae</taxon>
        <taxon>Methylacidiphilales</taxon>
        <taxon>Methylacidiphilaceae</taxon>
        <taxon>Candidatus Methylacidithermus</taxon>
    </lineage>
</organism>
<comment type="function">
    <text evidence="14">Involved in mercury resistance. Probably transfers a mercuric ion from the periplasmic Hg(2+)-binding protein MerP to the cytoplasmic mercuric reductase MerA.</text>
</comment>
<comment type="similarity">
    <text evidence="2">Belongs to the MerT family.</text>
</comment>
<evidence type="ECO:0000256" key="6">
    <source>
        <dbReference type="ARBA" id="ARBA00022475"/>
    </source>
</evidence>
<keyword evidence="11 15" id="KW-1133">Transmembrane helix</keyword>
<keyword evidence="10" id="KW-0476">Mercury</keyword>
<keyword evidence="7" id="KW-0997">Cell inner membrane</keyword>